<reference evidence="9" key="2">
    <citation type="submission" date="2025-08" db="UniProtKB">
        <authorList>
            <consortium name="Ensembl"/>
        </authorList>
    </citation>
    <scope>IDENTIFICATION</scope>
    <source>
        <strain evidence="9">Guanapo</strain>
    </source>
</reference>
<dbReference type="Pfam" id="PF14636">
    <property type="entry name" value="FNIP_N"/>
    <property type="match status" value="1"/>
</dbReference>
<comment type="subcellular location">
    <subcellularLocation>
        <location evidence="1">Cytoplasm</location>
    </subcellularLocation>
    <subcellularLocation>
        <location evidence="2">Lysosome membrane</location>
    </subcellularLocation>
</comment>
<feature type="compositionally biased region" description="Polar residues" evidence="7">
    <location>
        <begin position="613"/>
        <end position="623"/>
    </location>
</feature>
<dbReference type="PROSITE" id="PS51836">
    <property type="entry name" value="DENN_FNIP12"/>
    <property type="match status" value="1"/>
</dbReference>
<dbReference type="InterPro" id="IPR028085">
    <property type="entry name" value="FNIP_mid_dom"/>
</dbReference>
<evidence type="ECO:0000256" key="7">
    <source>
        <dbReference type="SAM" id="MobiDB-lite"/>
    </source>
</evidence>
<reference evidence="9" key="3">
    <citation type="submission" date="2025-09" db="UniProtKB">
        <authorList>
            <consortium name="Ensembl"/>
        </authorList>
    </citation>
    <scope>IDENTIFICATION</scope>
    <source>
        <strain evidence="9">Guanapo</strain>
    </source>
</reference>
<dbReference type="GO" id="GO:0042030">
    <property type="term" value="F:ATPase inhibitor activity"/>
    <property type="evidence" value="ECO:0007669"/>
    <property type="project" value="TreeGrafter"/>
</dbReference>
<dbReference type="InterPro" id="IPR026156">
    <property type="entry name" value="FNIP_fam"/>
</dbReference>
<dbReference type="Ensembl" id="ENSPRET00000005589.1">
    <property type="protein sequence ID" value="ENSPREP00000005515.1"/>
    <property type="gene ID" value="ENSPREG00000003737.1"/>
</dbReference>
<evidence type="ECO:0000256" key="1">
    <source>
        <dbReference type="ARBA" id="ARBA00004496"/>
    </source>
</evidence>
<evidence type="ECO:0000313" key="9">
    <source>
        <dbReference type="Ensembl" id="ENSPREP00000005515.1"/>
    </source>
</evidence>
<keyword evidence="5" id="KW-0472">Membrane</keyword>
<organism evidence="9 10">
    <name type="scientific">Poecilia reticulata</name>
    <name type="common">Guppy</name>
    <name type="synonym">Acanthophacelus reticulatus</name>
    <dbReference type="NCBI Taxonomy" id="8081"/>
    <lineage>
        <taxon>Eukaryota</taxon>
        <taxon>Metazoa</taxon>
        <taxon>Chordata</taxon>
        <taxon>Craniata</taxon>
        <taxon>Vertebrata</taxon>
        <taxon>Euteleostomi</taxon>
        <taxon>Actinopterygii</taxon>
        <taxon>Neopterygii</taxon>
        <taxon>Teleostei</taxon>
        <taxon>Neoteleostei</taxon>
        <taxon>Acanthomorphata</taxon>
        <taxon>Ovalentaria</taxon>
        <taxon>Atherinomorphae</taxon>
        <taxon>Cyprinodontiformes</taxon>
        <taxon>Poeciliidae</taxon>
        <taxon>Poeciliinae</taxon>
        <taxon>Poecilia</taxon>
    </lineage>
</organism>
<dbReference type="Pfam" id="PF14638">
    <property type="entry name" value="FNIP_C"/>
    <property type="match status" value="1"/>
</dbReference>
<feature type="region of interest" description="Disordered" evidence="7">
    <location>
        <begin position="589"/>
        <end position="623"/>
    </location>
</feature>
<sequence length="1103" mass="121832">GNPQLFSCRLSKLLKLTCGTRQIKSPVLAFWPLPQLEPSQIRLIVYQDCERRGRNVLFDSNAKKKGTEETPITVSHITDAPVKVFGKCCQLRPTRGSSSSLDSSSSCTTVLNDGLPLQGSRCSSDVVMLGEMMFGSVAMSYKGSTLKIHQIRSPPQLMLSKVFTARTGGSAYGSLNTLQDSLEFIGPESNTLRPDQHMGPNSLLGSIGFSQLCSPRRAFSEQGPLRLIKSASFFSGHSHPMDMPGRGPHDERDSGIARSASLSSLLITPFPSPGSSLTSSCASSYQRRWLRSQTTSLENGVFPRWSVEESFNMSDESGGQSLGVMRKKKIAIGVIFTLSPNPEESSRFQDFFFSHFPLFESHMNKLKSAIEQAMKISRRSADASQRALAYNRMVDGLNEFRMTICDLYTMPRVAEPVWLTMMSGASEKNQLCSHFMRELAVLMEQASKNQFLPALLTAILTNHLAWVPTVMPNGQPPIKIFLEKHSSQSVDMLAKTHPYNPLWAQLGDLYGAIGSPVRLSRTVVVGRRQDLVQRLLYVLTYFIRCSELLETHMLDSAEDEAIVMPGSLITTSLRKGEVEESDYVLVTVHKPSGDYLDPPKEEDEEEEDEEDSNVSQGSRSSVLQSRTIEATISQIRAAAVAEAGELQRESCDVPVETVLRLGAASPRKQASVLEAPSPTELGLWPSGATYEKKPPDKTSAVPVPVLPGSTMTLPMVLAEEEGPANKVTFLIGDSLSPESDTESQRRKMKAEIKKHKQYLHSKTIGTGAVEDQTNQTKATPALQRVSSTIPQWSSKCSDYCSEYFGSENEETRTLRNQEATTDNMHKHLLNPRCRCSSTDSSDACCCRSCPAEHDKDPPPCAALRQEGNDGNRDQKYQAASVNDWEIPRNESSDSALGDSESEETEDWQEEVLVPFPGAKLVENYSKPTIANFGRSLFGGYCPAYVPDFVLHGIPSDEKLRQNLVSELNHAVQHPVLDEPIAEAVCIIADTDKWTVQVASSQRRVTDVTKLGKEVLVSSLVSNILQSTHQLYKLNLSPNFCIMHLEDRLQEIYFKSKMLAEYLKGQTRVHVKELGMVLGIESSDLPLLAAVASTHSPYVAQILL</sequence>
<keyword evidence="6" id="KW-0458">Lysosome</keyword>
<name>A0A3P9N7L3_POERE</name>
<keyword evidence="10" id="KW-1185">Reference proteome</keyword>
<dbReference type="InterPro" id="IPR037545">
    <property type="entry name" value="DENN_FNIP1/2"/>
</dbReference>
<dbReference type="PANTHER" id="PTHR21634">
    <property type="entry name" value="RE13835P"/>
    <property type="match status" value="1"/>
</dbReference>
<dbReference type="InterPro" id="IPR028086">
    <property type="entry name" value="FNIP_C_dom"/>
</dbReference>
<proteinExistence type="inferred from homology"/>
<evidence type="ECO:0000256" key="3">
    <source>
        <dbReference type="ARBA" id="ARBA00007541"/>
    </source>
</evidence>
<evidence type="ECO:0000313" key="10">
    <source>
        <dbReference type="Proteomes" id="UP000242638"/>
    </source>
</evidence>
<dbReference type="Pfam" id="PF14637">
    <property type="entry name" value="FNIP_M"/>
    <property type="match status" value="1"/>
</dbReference>
<dbReference type="GO" id="GO:0005765">
    <property type="term" value="C:lysosomal membrane"/>
    <property type="evidence" value="ECO:0007669"/>
    <property type="project" value="UniProtKB-SubCell"/>
</dbReference>
<protein>
    <submittedName>
        <fullName evidence="9">Folliculin interacting protein 1</fullName>
    </submittedName>
</protein>
<feature type="domain" description="UDENN FNIP1/2-type" evidence="8">
    <location>
        <begin position="36"/>
        <end position="1094"/>
    </location>
</feature>
<dbReference type="PANTHER" id="PTHR21634:SF12">
    <property type="entry name" value="FOLLICULIN-INTERACTING PROTEIN 1"/>
    <property type="match status" value="1"/>
</dbReference>
<feature type="compositionally biased region" description="Basic and acidic residues" evidence="7">
    <location>
        <begin position="866"/>
        <end position="875"/>
    </location>
</feature>
<reference evidence="10" key="1">
    <citation type="submission" date="2013-11" db="EMBL/GenBank/DDBJ databases">
        <title>The genomic landscape of the Guanapo guppy.</title>
        <authorList>
            <person name="Kuenstner A."/>
            <person name="Dreyer C."/>
        </authorList>
    </citation>
    <scope>NUCLEOTIDE SEQUENCE</scope>
    <source>
        <strain evidence="10">Guanapo</strain>
    </source>
</reference>
<evidence type="ECO:0000259" key="8">
    <source>
        <dbReference type="PROSITE" id="PS51836"/>
    </source>
</evidence>
<evidence type="ECO:0000256" key="4">
    <source>
        <dbReference type="ARBA" id="ARBA00022490"/>
    </source>
</evidence>
<evidence type="ECO:0000256" key="5">
    <source>
        <dbReference type="ARBA" id="ARBA00023136"/>
    </source>
</evidence>
<dbReference type="GO" id="GO:0051087">
    <property type="term" value="F:protein-folding chaperone binding"/>
    <property type="evidence" value="ECO:0007669"/>
    <property type="project" value="TreeGrafter"/>
</dbReference>
<dbReference type="GeneTree" id="ENSGT00390000009391"/>
<accession>A0A3P9N7L3</accession>
<dbReference type="Bgee" id="ENSPREG00000003737">
    <property type="expression patterns" value="Expressed in caudal fin and 1 other cell type or tissue"/>
</dbReference>
<keyword evidence="4" id="KW-0963">Cytoplasm</keyword>
<feature type="compositionally biased region" description="Acidic residues" evidence="7">
    <location>
        <begin position="600"/>
        <end position="612"/>
    </location>
</feature>
<dbReference type="InterPro" id="IPR028084">
    <property type="entry name" value="FNIP_N_dom"/>
</dbReference>
<comment type="similarity">
    <text evidence="3">Belongs to the FNIP family.</text>
</comment>
<feature type="region of interest" description="Disordered" evidence="7">
    <location>
        <begin position="851"/>
        <end position="908"/>
    </location>
</feature>
<dbReference type="Proteomes" id="UP000242638">
    <property type="component" value="Unassembled WGS sequence"/>
</dbReference>
<dbReference type="AlphaFoldDB" id="A0A3P9N7L3"/>
<evidence type="ECO:0000256" key="6">
    <source>
        <dbReference type="ARBA" id="ARBA00023228"/>
    </source>
</evidence>
<evidence type="ECO:0000256" key="2">
    <source>
        <dbReference type="ARBA" id="ARBA00004656"/>
    </source>
</evidence>
<feature type="compositionally biased region" description="Acidic residues" evidence="7">
    <location>
        <begin position="899"/>
        <end position="908"/>
    </location>
</feature>
<dbReference type="PRINTS" id="PR02073">
    <property type="entry name" value="FOLLICULNIP1"/>
</dbReference>